<dbReference type="EMBL" id="CP130613">
    <property type="protein sequence ID" value="WKW15700.1"/>
    <property type="molecule type" value="Genomic_DNA"/>
</dbReference>
<dbReference type="Pfam" id="PF01075">
    <property type="entry name" value="Glyco_transf_9"/>
    <property type="match status" value="1"/>
</dbReference>
<dbReference type="InterPro" id="IPR002201">
    <property type="entry name" value="Glyco_trans_9"/>
</dbReference>
<reference evidence="4" key="1">
    <citation type="submission" date="2023-07" db="EMBL/GenBank/DDBJ databases">
        <authorList>
            <person name="Haufschild T."/>
            <person name="Kallscheuer N."/>
            <person name="Hammer J."/>
            <person name="Kohn T."/>
            <person name="Kabuu M."/>
            <person name="Jogler M."/>
            <person name="Wohfarth N."/>
            <person name="Heuer A."/>
            <person name="Rohde M."/>
            <person name="van Teeseling M.C.F."/>
            <person name="Jogler C."/>
        </authorList>
    </citation>
    <scope>NUCLEOTIDE SEQUENCE</scope>
    <source>
        <strain evidence="3">Strain 138</strain>
        <strain evidence="4">Strain 318</strain>
    </source>
</reference>
<dbReference type="GO" id="GO:0009244">
    <property type="term" value="P:lipopolysaccharide core region biosynthetic process"/>
    <property type="evidence" value="ECO:0007669"/>
    <property type="project" value="TreeGrafter"/>
</dbReference>
<evidence type="ECO:0000256" key="1">
    <source>
        <dbReference type="ARBA" id="ARBA00022676"/>
    </source>
</evidence>
<accession>A0AA49K0M6</accession>
<evidence type="ECO:0000313" key="3">
    <source>
        <dbReference type="EMBL" id="WKW12793.1"/>
    </source>
</evidence>
<dbReference type="RefSeq" id="WP_367885669.1">
    <property type="nucleotide sequence ID" value="NZ_CP130612.1"/>
</dbReference>
<keyword evidence="1" id="KW-0328">Glycosyltransferase</keyword>
<dbReference type="PANTHER" id="PTHR30160">
    <property type="entry name" value="TETRAACYLDISACCHARIDE 4'-KINASE-RELATED"/>
    <property type="match status" value="1"/>
</dbReference>
<dbReference type="Proteomes" id="UP001229955">
    <property type="component" value="Chromosome"/>
</dbReference>
<name>A0AA49K0M6_9BACT</name>
<evidence type="ECO:0000313" key="4">
    <source>
        <dbReference type="EMBL" id="WKW15700.1"/>
    </source>
</evidence>
<organism evidence="4 5">
    <name type="scientific">Pseudogemmatithrix spongiicola</name>
    <dbReference type="NCBI Taxonomy" id="3062599"/>
    <lineage>
        <taxon>Bacteria</taxon>
        <taxon>Pseudomonadati</taxon>
        <taxon>Gemmatimonadota</taxon>
        <taxon>Gemmatimonadia</taxon>
        <taxon>Gemmatimonadales</taxon>
        <taxon>Gemmatimonadaceae</taxon>
        <taxon>Pseudogemmatithrix</taxon>
    </lineage>
</organism>
<gene>
    <name evidence="3" type="ORF">Strain138_002103</name>
    <name evidence="4" type="ORF">Strain318_002102</name>
</gene>
<sequence>MSGAALDRVLIVMLAAVGDAVHALPVINAIKRAHPRARISWVMQTGALTQLLTGHPAIDEVIPFARKDGWRGFLDVRRRLQSQRFDAVLVLQPYLKSGIVASFAPSPMRLGFDRARARDASWLFSTHRIPAHPLQHMQDQYLEFLAYLGVPAQPLEWKIGPWNDTERAWQSTFFSRYERPVAPIVVATSKAEKDWPAERWAEVSDALWHDFGLQPLLVGGRSPREVEAERIIFERARVKPASALGDGGLRGLAAIIEKSALVLSPDTGPLHLSVALGTPVVSLLGYTNPKRVGPYRRFSELMIDAYGDPGEDYPVSMENRPGRMARITVTEVLERVQRWATRD</sequence>
<dbReference type="GO" id="GO:0008713">
    <property type="term" value="F:ADP-heptose-lipopolysaccharide heptosyltransferase activity"/>
    <property type="evidence" value="ECO:0007669"/>
    <property type="project" value="TreeGrafter"/>
</dbReference>
<protein>
    <submittedName>
        <fullName evidence="4">Glycosyltransferase family 9 protein</fullName>
    </submittedName>
</protein>
<dbReference type="GO" id="GO:0005829">
    <property type="term" value="C:cytosol"/>
    <property type="evidence" value="ECO:0007669"/>
    <property type="project" value="TreeGrafter"/>
</dbReference>
<dbReference type="PANTHER" id="PTHR30160:SF21">
    <property type="entry name" value="LIPOPOLYSACCHARIDE CORE HEPTOSYLTRANSFERASE OPSX"/>
    <property type="match status" value="1"/>
</dbReference>
<evidence type="ECO:0000313" key="5">
    <source>
        <dbReference type="Proteomes" id="UP001229955"/>
    </source>
</evidence>
<dbReference type="InterPro" id="IPR051199">
    <property type="entry name" value="LPS_LOS_Heptosyltrfase"/>
</dbReference>
<accession>A0AA49Q568</accession>
<keyword evidence="2" id="KW-0808">Transferase</keyword>
<dbReference type="SUPFAM" id="SSF53756">
    <property type="entry name" value="UDP-Glycosyltransferase/glycogen phosphorylase"/>
    <property type="match status" value="1"/>
</dbReference>
<evidence type="ECO:0000256" key="2">
    <source>
        <dbReference type="ARBA" id="ARBA00022679"/>
    </source>
</evidence>
<proteinExistence type="predicted"/>
<dbReference type="EMBL" id="CP130612">
    <property type="protein sequence ID" value="WKW12793.1"/>
    <property type="molecule type" value="Genomic_DNA"/>
</dbReference>
<dbReference type="KEGG" id="pspc:Strain318_002102"/>
<dbReference type="AlphaFoldDB" id="A0AA49K0M6"/>
<dbReference type="CDD" id="cd03789">
    <property type="entry name" value="GT9_LPS_heptosyltransferase"/>
    <property type="match status" value="1"/>
</dbReference>
<keyword evidence="5" id="KW-1185">Reference proteome</keyword>
<dbReference type="Gene3D" id="3.40.50.2000">
    <property type="entry name" value="Glycogen Phosphorylase B"/>
    <property type="match status" value="2"/>
</dbReference>